<accession>A0AA86T3T1</accession>
<evidence type="ECO:0000313" key="1">
    <source>
        <dbReference type="EMBL" id="CAJ1965468.1"/>
    </source>
</evidence>
<organism evidence="1 2">
    <name type="scientific">Sphenostylis stenocarpa</name>
    <dbReference type="NCBI Taxonomy" id="92480"/>
    <lineage>
        <taxon>Eukaryota</taxon>
        <taxon>Viridiplantae</taxon>
        <taxon>Streptophyta</taxon>
        <taxon>Embryophyta</taxon>
        <taxon>Tracheophyta</taxon>
        <taxon>Spermatophyta</taxon>
        <taxon>Magnoliopsida</taxon>
        <taxon>eudicotyledons</taxon>
        <taxon>Gunneridae</taxon>
        <taxon>Pentapetalae</taxon>
        <taxon>rosids</taxon>
        <taxon>fabids</taxon>
        <taxon>Fabales</taxon>
        <taxon>Fabaceae</taxon>
        <taxon>Papilionoideae</taxon>
        <taxon>50 kb inversion clade</taxon>
        <taxon>NPAAA clade</taxon>
        <taxon>indigoferoid/millettioid clade</taxon>
        <taxon>Phaseoleae</taxon>
        <taxon>Sphenostylis</taxon>
    </lineage>
</organism>
<name>A0AA86T3T1_9FABA</name>
<dbReference type="EMBL" id="OY731403">
    <property type="protein sequence ID" value="CAJ1965468.1"/>
    <property type="molecule type" value="Genomic_DNA"/>
</dbReference>
<dbReference type="AlphaFoldDB" id="A0AA86T3T1"/>
<evidence type="ECO:0000313" key="2">
    <source>
        <dbReference type="Proteomes" id="UP001189624"/>
    </source>
</evidence>
<dbReference type="Gramene" id="rna-AYBTSS11_LOCUS20858">
    <property type="protein sequence ID" value="CAJ1965468.1"/>
    <property type="gene ID" value="gene-AYBTSS11_LOCUS20858"/>
</dbReference>
<proteinExistence type="predicted"/>
<keyword evidence="2" id="KW-1185">Reference proteome</keyword>
<dbReference type="Proteomes" id="UP001189624">
    <property type="component" value="Chromosome 6"/>
</dbReference>
<sequence length="148" mass="15549">MMFALFSQHFRTLSKNSGNASKGSYERIRICQVGTVVLPDKVRTAVSSNEMAVSPAASGETTISPNKTAVSPLASGETVVSPLASGKTAISPLACGEMAVSQNETVVSPNETAVSTLWAFPIFERKSSALYFEVGQDLGSTVLVKPYG</sequence>
<reference evidence="1" key="1">
    <citation type="submission" date="2023-10" db="EMBL/GenBank/DDBJ databases">
        <authorList>
            <person name="Domelevo Entfellner J.-B."/>
        </authorList>
    </citation>
    <scope>NUCLEOTIDE SEQUENCE</scope>
</reference>
<feature type="non-terminal residue" evidence="1">
    <location>
        <position position="148"/>
    </location>
</feature>
<gene>
    <name evidence="1" type="ORF">AYBTSS11_LOCUS20858</name>
</gene>
<protein>
    <submittedName>
        <fullName evidence="1">Uncharacterized protein</fullName>
    </submittedName>
</protein>